<organism evidence="19">
    <name type="scientific">Sorghum mastrevirus associated alphasatellite</name>
    <dbReference type="NCBI Taxonomy" id="2846239"/>
    <lineage>
        <taxon>Viruses</taxon>
        <taxon>Viruses incertae sedis</taxon>
        <taxon>Alphasatellitidae</taxon>
        <taxon>Geminialphasatellitinae</taxon>
        <taxon>Somasatellite</taxon>
        <taxon>Somasatellite sorghi</taxon>
    </lineage>
</organism>
<dbReference type="GO" id="GO:0016787">
    <property type="term" value="F:hydrolase activity"/>
    <property type="evidence" value="ECO:0007669"/>
    <property type="project" value="UniProtKB-KW"/>
</dbReference>
<dbReference type="InterPro" id="IPR000605">
    <property type="entry name" value="Helicase_SF3_ssDNA/RNA_vir"/>
</dbReference>
<evidence type="ECO:0000256" key="8">
    <source>
        <dbReference type="ARBA" id="ARBA00022723"/>
    </source>
</evidence>
<evidence type="ECO:0000256" key="5">
    <source>
        <dbReference type="ARBA" id="ARBA00022695"/>
    </source>
</evidence>
<evidence type="ECO:0000256" key="2">
    <source>
        <dbReference type="ARBA" id="ARBA00004147"/>
    </source>
</evidence>
<dbReference type="GO" id="GO:0016779">
    <property type="term" value="F:nucleotidyltransferase activity"/>
    <property type="evidence" value="ECO:0007669"/>
    <property type="project" value="UniProtKB-KW"/>
</dbReference>
<dbReference type="GO" id="GO:0003723">
    <property type="term" value="F:RNA binding"/>
    <property type="evidence" value="ECO:0007669"/>
    <property type="project" value="InterPro"/>
</dbReference>
<evidence type="ECO:0000256" key="4">
    <source>
        <dbReference type="ARBA" id="ARBA00022679"/>
    </source>
</evidence>
<evidence type="ECO:0000313" key="19">
    <source>
        <dbReference type="EMBL" id="QKK13639.1"/>
    </source>
</evidence>
<evidence type="ECO:0000256" key="7">
    <source>
        <dbReference type="ARBA" id="ARBA00022722"/>
    </source>
</evidence>
<proteinExistence type="inferred from homology"/>
<evidence type="ECO:0000256" key="3">
    <source>
        <dbReference type="ARBA" id="ARBA00006649"/>
    </source>
</evidence>
<keyword evidence="4" id="KW-0808">Transferase</keyword>
<evidence type="ECO:0000256" key="14">
    <source>
        <dbReference type="ARBA" id="ARBA00023268"/>
    </source>
</evidence>
<feature type="domain" description="CRESS-DNA virus Rep endonuclease" evidence="18">
    <location>
        <begin position="1"/>
        <end position="99"/>
    </location>
</feature>
<evidence type="ECO:0000256" key="12">
    <source>
        <dbReference type="ARBA" id="ARBA00023124"/>
    </source>
</evidence>
<comment type="catalytic activity">
    <reaction evidence="16">
        <text>ATP + H2O = ADP + phosphate + H(+)</text>
        <dbReference type="Rhea" id="RHEA:13065"/>
        <dbReference type="ChEBI" id="CHEBI:15377"/>
        <dbReference type="ChEBI" id="CHEBI:15378"/>
        <dbReference type="ChEBI" id="CHEBI:30616"/>
        <dbReference type="ChEBI" id="CHEBI:43474"/>
        <dbReference type="ChEBI" id="CHEBI:456216"/>
    </reaction>
</comment>
<evidence type="ECO:0000256" key="1">
    <source>
        <dbReference type="ARBA" id="ARBA00001936"/>
    </source>
</evidence>
<comment type="subcellular location">
    <subcellularLocation>
        <location evidence="2">Host nucleus</location>
    </subcellularLocation>
</comment>
<evidence type="ECO:0000256" key="16">
    <source>
        <dbReference type="ARBA" id="ARBA00049360"/>
    </source>
</evidence>
<evidence type="ECO:0000256" key="11">
    <source>
        <dbReference type="ARBA" id="ARBA00022801"/>
    </source>
</evidence>
<keyword evidence="12" id="KW-0190">Covalent protein-DNA linkage</keyword>
<keyword evidence="9" id="KW-0547">Nucleotide-binding</keyword>
<comment type="cofactor">
    <cofactor evidence="1">
        <name>Mn(2+)</name>
        <dbReference type="ChEBI" id="CHEBI:29035"/>
    </cofactor>
</comment>
<evidence type="ECO:0000256" key="9">
    <source>
        <dbReference type="ARBA" id="ARBA00022741"/>
    </source>
</evidence>
<protein>
    <submittedName>
        <fullName evidence="19">Replication-associated protein</fullName>
    </submittedName>
</protein>
<comment type="subunit">
    <text evidence="15">Homooligomer. Rep binds to repeated DNA motifs (iterons).</text>
</comment>
<keyword evidence="10" id="KW-0255">Endonuclease</keyword>
<dbReference type="PROSITE" id="PS52020">
    <property type="entry name" value="CRESS_DNA_REP"/>
    <property type="match status" value="1"/>
</dbReference>
<dbReference type="GO" id="GO:0046872">
    <property type="term" value="F:metal ion binding"/>
    <property type="evidence" value="ECO:0007669"/>
    <property type="project" value="UniProtKB-KW"/>
</dbReference>
<keyword evidence="5" id="KW-0548">Nucleotidyltransferase</keyword>
<dbReference type="GO" id="GO:0003724">
    <property type="term" value="F:RNA helicase activity"/>
    <property type="evidence" value="ECO:0007669"/>
    <property type="project" value="InterPro"/>
</dbReference>
<name>A0A6M8WDJ8_9VIRU</name>
<sequence length="309" mass="35621">MASRRWMFTLFEDFPSPPFADLPESAEYLICQKEKAPTTGKIHLQGFIVLKSPRRITFLRKFLGKSAHLEHARSKSSSCRDYCRKDATRTDGPWEYGVFAEQGSKARKAMERYRSDPDELRLSDPQLYRRCLAESINSQFGSLVLPLFTRPWQICFNERINQGPDDRNIIWVCGTQGGEGKTTRAKGLVKDGWFYSRGGKSVDIKYSYSMHMGHVCFDLPRQSEEILNYAVIEEIKDRLIRSAKYGPLDINAVDRVHVVVFANFKPLLEDVYDSRGIVSKRQAMSKDRVVVFDLDEGCVRHNDEIIQQF</sequence>
<evidence type="ECO:0000256" key="13">
    <source>
        <dbReference type="ARBA" id="ARBA00023125"/>
    </source>
</evidence>
<evidence type="ECO:0000256" key="17">
    <source>
        <dbReference type="ARBA" id="ARBA00049943"/>
    </source>
</evidence>
<dbReference type="GO" id="GO:0003677">
    <property type="term" value="F:DNA binding"/>
    <property type="evidence" value="ECO:0007669"/>
    <property type="project" value="UniProtKB-KW"/>
</dbReference>
<comment type="function">
    <text evidence="17">Initiates and terminates the replication only of its own subviral DNA molecule. The closed circular ssDNA genome is first converted to a superhelical dsDNA. Rep binds a specific hairpin at the genome origin of replication. Introduces an endonucleolytic nick within the intergenic region of the genome, thereby initiating the rolling circle replication (RCR). Following cleavage, binds covalently to the 5'-phosphate of DNA as a tyrosyl ester. The cleavage gives rise to a free 3'-OH that serves as a primer for the cellular DNA polymerase. The polymerase synthesizes the (+) strand DNA by rolling circle mechanism. After one round of replication, a Rep-catalyzed nucleotidyl transfer reaction releases a circular single-stranded virus genome, thereby terminating the replication. Displays origin-specific DNA cleavage, nucleotidyl transferase, ATPase and helicase activities.</text>
</comment>
<comment type="similarity">
    <text evidence="3">Belongs to the nanoviridea/circoviridae replication-associated protein family.</text>
</comment>
<evidence type="ECO:0000256" key="6">
    <source>
        <dbReference type="ARBA" id="ARBA00022705"/>
    </source>
</evidence>
<keyword evidence="7" id="KW-0540">Nuclease</keyword>
<reference evidence="19" key="1">
    <citation type="submission" date="2020-01" db="EMBL/GenBank/DDBJ databases">
        <title>Sorghum mastrevirus-associated alphasatellite: a new geminialphasatellite associated with an African streak mastrevirus on weed in Reunion.</title>
        <authorList>
            <person name="Claverie S."/>
            <person name="Varsani A."/>
            <person name="Hoareau M."/>
            <person name="Filloux D."/>
            <person name="Roumagnac P."/>
            <person name="Martin D.P."/>
            <person name="Lefeuvre P."/>
            <person name="Lett J.-M."/>
        </authorList>
    </citation>
    <scope>NUCLEOTIDE SEQUENCE</scope>
    <source>
        <strain evidence="19">Reunion-Bassin plat-Sorghum arundinaceum-RE179_e-2017</strain>
    </source>
</reference>
<evidence type="ECO:0000256" key="10">
    <source>
        <dbReference type="ARBA" id="ARBA00022759"/>
    </source>
</evidence>
<dbReference type="Pfam" id="PF00910">
    <property type="entry name" value="RNA_helicase"/>
    <property type="match status" value="1"/>
</dbReference>
<dbReference type="GO" id="GO:0006260">
    <property type="term" value="P:DNA replication"/>
    <property type="evidence" value="ECO:0007669"/>
    <property type="project" value="UniProtKB-KW"/>
</dbReference>
<dbReference type="GO" id="GO:0042025">
    <property type="term" value="C:host cell nucleus"/>
    <property type="evidence" value="ECO:0007669"/>
    <property type="project" value="UniProtKB-SubCell"/>
</dbReference>
<dbReference type="Gene3D" id="3.40.1310.20">
    <property type="match status" value="1"/>
</dbReference>
<dbReference type="GO" id="GO:0004519">
    <property type="term" value="F:endonuclease activity"/>
    <property type="evidence" value="ECO:0007669"/>
    <property type="project" value="UniProtKB-KW"/>
</dbReference>
<evidence type="ECO:0000259" key="18">
    <source>
        <dbReference type="PROSITE" id="PS52020"/>
    </source>
</evidence>
<keyword evidence="13" id="KW-0238">DNA-binding</keyword>
<dbReference type="GO" id="GO:0000166">
    <property type="term" value="F:nucleotide binding"/>
    <property type="evidence" value="ECO:0007669"/>
    <property type="project" value="UniProtKB-KW"/>
</dbReference>
<evidence type="ECO:0000256" key="15">
    <source>
        <dbReference type="ARBA" id="ARBA00046883"/>
    </source>
</evidence>
<keyword evidence="14" id="KW-0511">Multifunctional enzyme</keyword>
<dbReference type="EMBL" id="MN901967">
    <property type="protein sequence ID" value="QKK13639.1"/>
    <property type="molecule type" value="Genomic_DNA"/>
</dbReference>
<dbReference type="InterPro" id="IPR049912">
    <property type="entry name" value="CRESS_DNA_REP"/>
</dbReference>
<keyword evidence="6" id="KW-0235">DNA replication</keyword>
<keyword evidence="8" id="KW-0479">Metal-binding</keyword>
<keyword evidence="11" id="KW-0378">Hydrolase</keyword>
<accession>A0A6M8WDJ8</accession>
<dbReference type="Pfam" id="PF02407">
    <property type="entry name" value="Viral_Rep"/>
    <property type="match status" value="1"/>
</dbReference>